<evidence type="ECO:0000313" key="2">
    <source>
        <dbReference type="EMBL" id="MFG3190102.1"/>
    </source>
</evidence>
<gene>
    <name evidence="2" type="ORF">ACGFYS_14290</name>
</gene>
<keyword evidence="3" id="KW-1185">Reference proteome</keyword>
<dbReference type="EMBL" id="JBICZW010000007">
    <property type="protein sequence ID" value="MFG3190102.1"/>
    <property type="molecule type" value="Genomic_DNA"/>
</dbReference>
<organism evidence="2 3">
    <name type="scientific">Streptomyces omiyaensis</name>
    <dbReference type="NCBI Taxonomy" id="68247"/>
    <lineage>
        <taxon>Bacteria</taxon>
        <taxon>Bacillati</taxon>
        <taxon>Actinomycetota</taxon>
        <taxon>Actinomycetes</taxon>
        <taxon>Kitasatosporales</taxon>
        <taxon>Streptomycetaceae</taxon>
        <taxon>Streptomyces</taxon>
    </lineage>
</organism>
<name>A0ABW7BS75_9ACTN</name>
<dbReference type="Proteomes" id="UP001604282">
    <property type="component" value="Unassembled WGS sequence"/>
</dbReference>
<evidence type="ECO:0000313" key="3">
    <source>
        <dbReference type="Proteomes" id="UP001604282"/>
    </source>
</evidence>
<comment type="caution">
    <text evidence="2">The sequence shown here is derived from an EMBL/GenBank/DDBJ whole genome shotgun (WGS) entry which is preliminary data.</text>
</comment>
<protein>
    <submittedName>
        <fullName evidence="2">Asp23/Gls24 family envelope stress response protein</fullName>
    </submittedName>
</protein>
<evidence type="ECO:0000256" key="1">
    <source>
        <dbReference type="SAM" id="MobiDB-lite"/>
    </source>
</evidence>
<proteinExistence type="predicted"/>
<accession>A0ABW7BS75</accession>
<sequence>MAMNTPHPHENPDENPDDEDLELLACGRDLATVWEHADRPDTDPHTATCPSCRQAVADLEHLRAAVLPPAAPPTDIDTTAVVRRVMDAVRLELRPGRTLPLGEAGEDSWIYESVAARTLRTAAEQVPGVLAGSCRITPPGSRTHPARGPSTVHLRITVVYGQDLPDTICAVRESLIRAARQHLGLALGDLDVTVIDLHDPPAQPQEARP</sequence>
<reference evidence="2 3" key="1">
    <citation type="submission" date="2024-10" db="EMBL/GenBank/DDBJ databases">
        <title>The Natural Products Discovery Center: Release of the First 8490 Sequenced Strains for Exploring Actinobacteria Biosynthetic Diversity.</title>
        <authorList>
            <person name="Kalkreuter E."/>
            <person name="Kautsar S.A."/>
            <person name="Yang D."/>
            <person name="Bader C.D."/>
            <person name="Teijaro C.N."/>
            <person name="Fluegel L."/>
            <person name="Davis C.M."/>
            <person name="Simpson J.R."/>
            <person name="Lauterbach L."/>
            <person name="Steele A.D."/>
            <person name="Gui C."/>
            <person name="Meng S."/>
            <person name="Li G."/>
            <person name="Viehrig K."/>
            <person name="Ye F."/>
            <person name="Su P."/>
            <person name="Kiefer A.F."/>
            <person name="Nichols A."/>
            <person name="Cepeda A.J."/>
            <person name="Yan W."/>
            <person name="Fan B."/>
            <person name="Jiang Y."/>
            <person name="Adhikari A."/>
            <person name="Zheng C.-J."/>
            <person name="Schuster L."/>
            <person name="Cowan T.M."/>
            <person name="Smanski M.J."/>
            <person name="Chevrette M.G."/>
            <person name="De Carvalho L.P.S."/>
            <person name="Shen B."/>
        </authorList>
    </citation>
    <scope>NUCLEOTIDE SEQUENCE [LARGE SCALE GENOMIC DNA]</scope>
    <source>
        <strain evidence="2 3">NPDC048229</strain>
    </source>
</reference>
<feature type="region of interest" description="Disordered" evidence="1">
    <location>
        <begin position="1"/>
        <end position="20"/>
    </location>
</feature>
<dbReference type="RefSeq" id="WP_392881917.1">
    <property type="nucleotide sequence ID" value="NZ_JBICZW010000007.1"/>
</dbReference>